<evidence type="ECO:0000256" key="3">
    <source>
        <dbReference type="RuleBase" id="RU000363"/>
    </source>
</evidence>
<evidence type="ECO:0000256" key="1">
    <source>
        <dbReference type="ARBA" id="ARBA00006484"/>
    </source>
</evidence>
<dbReference type="PANTHER" id="PTHR43115">
    <property type="entry name" value="DEHYDROGENASE/REDUCTASE SDR FAMILY MEMBER 11"/>
    <property type="match status" value="1"/>
</dbReference>
<keyword evidence="5" id="KW-1185">Reference proteome</keyword>
<dbReference type="EMBL" id="OU900094">
    <property type="protein sequence ID" value="CAG9854890.1"/>
    <property type="molecule type" value="Genomic_DNA"/>
</dbReference>
<dbReference type="InterPro" id="IPR036291">
    <property type="entry name" value="NAD(P)-bd_dom_sf"/>
</dbReference>
<gene>
    <name evidence="4" type="ORF">PHYEVI_LOCUS1350</name>
</gene>
<evidence type="ECO:0000313" key="5">
    <source>
        <dbReference type="Proteomes" id="UP001153712"/>
    </source>
</evidence>
<sequence length="249" mass="27376">MERWARSVAFVTGASAGIGKSIVEKLVEADIKVVGLARRKEKLDEIATNLSSKKGKFYPYVGDVSKEEDLLSAFKWTKQHVGPVSLLINNAGVAPITSATEFSTKDWASALNINVLATAIATREALKQMKENNIDGHIININSVAGHRVSENLPGGHVYQASKHALKAITESLRFELIRNRSKVRVTGIHPGTVKTDMYYISKEKFNNANHKGLNIPTLESDDVVQAILYALSVPQRVQINELTIQALF</sequence>
<comment type="similarity">
    <text evidence="1 3">Belongs to the short-chain dehydrogenases/reductases (SDR) family.</text>
</comment>
<dbReference type="PRINTS" id="PR00080">
    <property type="entry name" value="SDRFAMILY"/>
</dbReference>
<protein>
    <recommendedName>
        <fullName evidence="6">Farnesol dehydrogenase-like</fullName>
    </recommendedName>
</protein>
<dbReference type="OrthoDB" id="1933717at2759"/>
<dbReference type="AlphaFoldDB" id="A0A9N9TFL3"/>
<dbReference type="FunFam" id="3.40.50.720:FF:000047">
    <property type="entry name" value="NADP-dependent L-serine/L-allo-threonine dehydrogenase"/>
    <property type="match status" value="1"/>
</dbReference>
<name>A0A9N9TFL3_PHYSR</name>
<dbReference type="SUPFAM" id="SSF51735">
    <property type="entry name" value="NAD(P)-binding Rossmann-fold domains"/>
    <property type="match status" value="1"/>
</dbReference>
<dbReference type="PRINTS" id="PR00081">
    <property type="entry name" value="GDHRDH"/>
</dbReference>
<evidence type="ECO:0000313" key="4">
    <source>
        <dbReference type="EMBL" id="CAG9854890.1"/>
    </source>
</evidence>
<organism evidence="4 5">
    <name type="scientific">Phyllotreta striolata</name>
    <name type="common">Striped flea beetle</name>
    <name type="synonym">Crioceris striolata</name>
    <dbReference type="NCBI Taxonomy" id="444603"/>
    <lineage>
        <taxon>Eukaryota</taxon>
        <taxon>Metazoa</taxon>
        <taxon>Ecdysozoa</taxon>
        <taxon>Arthropoda</taxon>
        <taxon>Hexapoda</taxon>
        <taxon>Insecta</taxon>
        <taxon>Pterygota</taxon>
        <taxon>Neoptera</taxon>
        <taxon>Endopterygota</taxon>
        <taxon>Coleoptera</taxon>
        <taxon>Polyphaga</taxon>
        <taxon>Cucujiformia</taxon>
        <taxon>Chrysomeloidea</taxon>
        <taxon>Chrysomelidae</taxon>
        <taxon>Galerucinae</taxon>
        <taxon>Alticini</taxon>
        <taxon>Phyllotreta</taxon>
    </lineage>
</organism>
<dbReference type="Pfam" id="PF00106">
    <property type="entry name" value="adh_short"/>
    <property type="match status" value="1"/>
</dbReference>
<dbReference type="Gene3D" id="3.40.50.720">
    <property type="entry name" value="NAD(P)-binding Rossmann-like Domain"/>
    <property type="match status" value="1"/>
</dbReference>
<reference evidence="4" key="1">
    <citation type="submission" date="2022-01" db="EMBL/GenBank/DDBJ databases">
        <authorList>
            <person name="King R."/>
        </authorList>
    </citation>
    <scope>NUCLEOTIDE SEQUENCE</scope>
</reference>
<accession>A0A9N9TFL3</accession>
<dbReference type="PANTHER" id="PTHR43115:SF4">
    <property type="entry name" value="DEHYDROGENASE_REDUCTASE SDR FAMILY MEMBER 11"/>
    <property type="match status" value="1"/>
</dbReference>
<evidence type="ECO:0000256" key="2">
    <source>
        <dbReference type="ARBA" id="ARBA00023002"/>
    </source>
</evidence>
<dbReference type="InterPro" id="IPR002347">
    <property type="entry name" value="SDR_fam"/>
</dbReference>
<dbReference type="GO" id="GO:0016616">
    <property type="term" value="F:oxidoreductase activity, acting on the CH-OH group of donors, NAD or NADP as acceptor"/>
    <property type="evidence" value="ECO:0007669"/>
    <property type="project" value="UniProtKB-ARBA"/>
</dbReference>
<proteinExistence type="inferred from homology"/>
<dbReference type="Proteomes" id="UP001153712">
    <property type="component" value="Chromosome 1"/>
</dbReference>
<keyword evidence="2" id="KW-0560">Oxidoreductase</keyword>
<evidence type="ECO:0008006" key="6">
    <source>
        <dbReference type="Google" id="ProtNLM"/>
    </source>
</evidence>